<dbReference type="Gene3D" id="3.50.70.20">
    <property type="entry name" value="Cytochrome P460"/>
    <property type="match status" value="1"/>
</dbReference>
<organism evidence="1">
    <name type="scientific">hydrothermal vent metagenome</name>
    <dbReference type="NCBI Taxonomy" id="652676"/>
    <lineage>
        <taxon>unclassified sequences</taxon>
        <taxon>metagenomes</taxon>
        <taxon>ecological metagenomes</taxon>
    </lineage>
</organism>
<dbReference type="EMBL" id="UOFM01000382">
    <property type="protein sequence ID" value="VAW81062.1"/>
    <property type="molecule type" value="Genomic_DNA"/>
</dbReference>
<name>A0A3B0Z0S4_9ZZZZ</name>
<protein>
    <submittedName>
        <fullName evidence="1">Uncharacterized protein</fullName>
    </submittedName>
</protein>
<reference evidence="1" key="1">
    <citation type="submission" date="2018-06" db="EMBL/GenBank/DDBJ databases">
        <authorList>
            <person name="Zhirakovskaya E."/>
        </authorList>
    </citation>
    <scope>NUCLEOTIDE SEQUENCE</scope>
</reference>
<sequence>MPIFNTCRMPALLLLSLAGVILIVSVASCVGPMSDHVGTPDDIQYAARLWSVLEREQMVGTHAKTLKPFIGAARPHGWVLEVESGTVRLGNHSGFVVVKKNYRGDHISVADVERNRAKYLNSISVMFKREAGYDPEDKNWFWVQYKPDGQLFSMRKMGMKIAMAGKIMKGASPDKNK</sequence>
<dbReference type="InterPro" id="IPR038142">
    <property type="entry name" value="Cytochrome_P460_sp"/>
</dbReference>
<proteinExistence type="predicted"/>
<dbReference type="AlphaFoldDB" id="A0A3B0Z0S4"/>
<evidence type="ECO:0000313" key="1">
    <source>
        <dbReference type="EMBL" id="VAW81062.1"/>
    </source>
</evidence>
<feature type="non-terminal residue" evidence="1">
    <location>
        <position position="177"/>
    </location>
</feature>
<accession>A0A3B0Z0S4</accession>
<gene>
    <name evidence="1" type="ORF">MNBD_GAMMA14-391</name>
</gene>